<dbReference type="OrthoDB" id="1938190at2759"/>
<dbReference type="Proteomes" id="UP000825935">
    <property type="component" value="Chromosome 5"/>
</dbReference>
<evidence type="ECO:0000313" key="2">
    <source>
        <dbReference type="Proteomes" id="UP000825935"/>
    </source>
</evidence>
<reference evidence="1" key="1">
    <citation type="submission" date="2021-08" db="EMBL/GenBank/DDBJ databases">
        <title>WGS assembly of Ceratopteris richardii.</title>
        <authorList>
            <person name="Marchant D.B."/>
            <person name="Chen G."/>
            <person name="Jenkins J."/>
            <person name="Shu S."/>
            <person name="Leebens-Mack J."/>
            <person name="Grimwood J."/>
            <person name="Schmutz J."/>
            <person name="Soltis P."/>
            <person name="Soltis D."/>
            <person name="Chen Z.-H."/>
        </authorList>
    </citation>
    <scope>NUCLEOTIDE SEQUENCE</scope>
    <source>
        <strain evidence="1">Whitten #5841</strain>
        <tissue evidence="1">Leaf</tissue>
    </source>
</reference>
<organism evidence="1 2">
    <name type="scientific">Ceratopteris richardii</name>
    <name type="common">Triangle waterfern</name>
    <dbReference type="NCBI Taxonomy" id="49495"/>
    <lineage>
        <taxon>Eukaryota</taxon>
        <taxon>Viridiplantae</taxon>
        <taxon>Streptophyta</taxon>
        <taxon>Embryophyta</taxon>
        <taxon>Tracheophyta</taxon>
        <taxon>Polypodiopsida</taxon>
        <taxon>Polypodiidae</taxon>
        <taxon>Polypodiales</taxon>
        <taxon>Pteridineae</taxon>
        <taxon>Pteridaceae</taxon>
        <taxon>Parkerioideae</taxon>
        <taxon>Ceratopteris</taxon>
    </lineage>
</organism>
<dbReference type="AlphaFoldDB" id="A0A8T2UMD6"/>
<name>A0A8T2UMD6_CERRI</name>
<dbReference type="EMBL" id="CM035410">
    <property type="protein sequence ID" value="KAH7437311.1"/>
    <property type="molecule type" value="Genomic_DNA"/>
</dbReference>
<protein>
    <submittedName>
        <fullName evidence="1">Uncharacterized protein</fullName>
    </submittedName>
</protein>
<comment type="caution">
    <text evidence="1">The sequence shown here is derived from an EMBL/GenBank/DDBJ whole genome shotgun (WGS) entry which is preliminary data.</text>
</comment>
<evidence type="ECO:0000313" key="1">
    <source>
        <dbReference type="EMBL" id="KAH7437311.1"/>
    </source>
</evidence>
<dbReference type="PANTHER" id="PTHR35110:SF1">
    <property type="entry name" value="EXPRESSED PROTEIN"/>
    <property type="match status" value="1"/>
</dbReference>
<proteinExistence type="predicted"/>
<accession>A0A8T2UMD6</accession>
<sequence length="121" mass="13983">MFVTAIRLSSNRYPYIKGALFNSPGQADEAQRLSNVLLAILRRYGPLSVDHCWSHSKDEGFRSKRHMKLVLKWMKEKQQVNVVCKHLSDLSGKHGDMEFFYSVVDDKRKNTGKLRSDGHDM</sequence>
<keyword evidence="2" id="KW-1185">Reference proteome</keyword>
<dbReference type="PANTHER" id="PTHR35110">
    <property type="entry name" value="EXPRESSED PROTEIN"/>
    <property type="match status" value="1"/>
</dbReference>
<gene>
    <name evidence="1" type="ORF">KP509_05G065400</name>
</gene>
<dbReference type="OMA" id="AHKQFLY"/>